<evidence type="ECO:0000313" key="2">
    <source>
        <dbReference type="Proteomes" id="UP000523007"/>
    </source>
</evidence>
<reference evidence="1 2" key="1">
    <citation type="submission" date="2020-08" db="EMBL/GenBank/DDBJ databases">
        <title>Sequencing the genomes of 1000 actinobacteria strains.</title>
        <authorList>
            <person name="Klenk H.-P."/>
        </authorList>
    </citation>
    <scope>NUCLEOTIDE SEQUENCE [LARGE SCALE GENOMIC DNA]</scope>
    <source>
        <strain evidence="1 2">DSM 102030</strain>
    </source>
</reference>
<keyword evidence="2" id="KW-1185">Reference proteome</keyword>
<dbReference type="Proteomes" id="UP000523007">
    <property type="component" value="Unassembled WGS sequence"/>
</dbReference>
<evidence type="ECO:0000313" key="1">
    <source>
        <dbReference type="EMBL" id="MBB4935653.1"/>
    </source>
</evidence>
<comment type="caution">
    <text evidence="1">The sequence shown here is derived from an EMBL/GenBank/DDBJ whole genome shotgun (WGS) entry which is preliminary data.</text>
</comment>
<dbReference type="AlphaFoldDB" id="A0A7W7W6B3"/>
<dbReference type="EMBL" id="JACHJT010000003">
    <property type="protein sequence ID" value="MBB4935653.1"/>
    <property type="molecule type" value="Genomic_DNA"/>
</dbReference>
<organism evidence="1 2">
    <name type="scientific">Lipingzhangella halophila</name>
    <dbReference type="NCBI Taxonomy" id="1783352"/>
    <lineage>
        <taxon>Bacteria</taxon>
        <taxon>Bacillati</taxon>
        <taxon>Actinomycetota</taxon>
        <taxon>Actinomycetes</taxon>
        <taxon>Streptosporangiales</taxon>
        <taxon>Nocardiopsidaceae</taxon>
        <taxon>Lipingzhangella</taxon>
    </lineage>
</organism>
<protein>
    <recommendedName>
        <fullName evidence="3">UDP-N-acetylglucosamine:LPS N-acetylglucosamine transferase</fullName>
    </recommendedName>
</protein>
<sequence>MIVFASNATGWDDQTGAMVPGGMTDAYIGPILAHLPAGSYVVDRQPHRGATNVYLAVRHRYSAGRRETGRTGVQISHGIADKSYRHGVKMRSFDHVVSPGPVHTARFIDGGVQRNRIVELGYPKLDPIYQGTVPALERDDRIRVVYAPTHGGGSERYTRGNPRAPGAGATSWWHRDTVMRLLDPDVYDVVTAWHPRHRDDRRATLAEYAGADVVIADGGSTIYEAMALGVPVVLPSWLTRDRNLEREQGRTLEARVYRDRIGYHVDRAEELPDAVKQAATQGPRPTDVEFIDGVLPPDVRGRGGKLHAQFLLDLDRR</sequence>
<name>A0A7W7W6B3_9ACTN</name>
<dbReference type="RefSeq" id="WP_184585424.1">
    <property type="nucleotide sequence ID" value="NZ_JACHJT010000003.1"/>
</dbReference>
<gene>
    <name evidence="1" type="ORF">F4561_006562</name>
</gene>
<accession>A0A7W7W6B3</accession>
<evidence type="ECO:0008006" key="3">
    <source>
        <dbReference type="Google" id="ProtNLM"/>
    </source>
</evidence>
<proteinExistence type="predicted"/>
<dbReference type="SUPFAM" id="SSF53756">
    <property type="entry name" value="UDP-Glycosyltransferase/glycogen phosphorylase"/>
    <property type="match status" value="1"/>
</dbReference>